<evidence type="ECO:0000313" key="1">
    <source>
        <dbReference type="EMBL" id="GIX60777.1"/>
    </source>
</evidence>
<dbReference type="GeneID" id="94192260"/>
<organism evidence="1 2">
    <name type="scientific">Babesia caballi</name>
    <dbReference type="NCBI Taxonomy" id="5871"/>
    <lineage>
        <taxon>Eukaryota</taxon>
        <taxon>Sar</taxon>
        <taxon>Alveolata</taxon>
        <taxon>Apicomplexa</taxon>
        <taxon>Aconoidasida</taxon>
        <taxon>Piroplasmida</taxon>
        <taxon>Babesiidae</taxon>
        <taxon>Babesia</taxon>
    </lineage>
</organism>
<protein>
    <submittedName>
        <fullName evidence="1">Uncharacterized protein</fullName>
    </submittedName>
</protein>
<keyword evidence="2" id="KW-1185">Reference proteome</keyword>
<accession>A0AAV4LMK4</accession>
<gene>
    <name evidence="1" type="ORF">BcabD6B2_02120</name>
</gene>
<proteinExistence type="predicted"/>
<evidence type="ECO:0000313" key="2">
    <source>
        <dbReference type="Proteomes" id="UP001497744"/>
    </source>
</evidence>
<reference evidence="1 2" key="1">
    <citation type="submission" date="2021-06" db="EMBL/GenBank/DDBJ databases">
        <title>Genome sequence of Babesia caballi.</title>
        <authorList>
            <person name="Yamagishi J."/>
            <person name="Kidaka T."/>
            <person name="Ochi A."/>
        </authorList>
    </citation>
    <scope>NUCLEOTIDE SEQUENCE [LARGE SCALE GENOMIC DNA]</scope>
    <source>
        <strain evidence="1">USDA-D6B2</strain>
    </source>
</reference>
<dbReference type="Proteomes" id="UP001497744">
    <property type="component" value="Unassembled WGS sequence"/>
</dbReference>
<name>A0AAV4LMK4_BABCB</name>
<dbReference type="EMBL" id="BPLF01000001">
    <property type="protein sequence ID" value="GIX60777.1"/>
    <property type="molecule type" value="Genomic_DNA"/>
</dbReference>
<dbReference type="AlphaFoldDB" id="A0AAV4LMK4"/>
<sequence>MRLVRVHQHVHVRVFGRLDAANARVGTCLVAVVVPDLHLNLPAVRRALKRVLARRVELDMRRHVQIGAVRREQRAERRALVRGYREAEHLVRAQHLDGGDEMAVRVHHVAALPHVAQVLRVRLALQHRLEYFLEAVGAPARQAVDVQVDWRLHAADLAQPRGPVSAMPRVVPRGH</sequence>
<comment type="caution">
    <text evidence="1">The sequence shown here is derived from an EMBL/GenBank/DDBJ whole genome shotgun (WGS) entry which is preliminary data.</text>
</comment>
<dbReference type="RefSeq" id="XP_067712848.1">
    <property type="nucleotide sequence ID" value="XM_067856747.1"/>
</dbReference>